<proteinExistence type="predicted"/>
<feature type="transmembrane region" description="Helical" evidence="1">
    <location>
        <begin position="108"/>
        <end position="129"/>
    </location>
</feature>
<dbReference type="OrthoDB" id="5431035at2"/>
<name>A0A1G5RY14_9FIRM</name>
<dbReference type="Gene3D" id="1.10.1760.20">
    <property type="match status" value="1"/>
</dbReference>
<evidence type="ECO:0000313" key="2">
    <source>
        <dbReference type="EMBL" id="SCZ78748.1"/>
    </source>
</evidence>
<evidence type="ECO:0000256" key="1">
    <source>
        <dbReference type="SAM" id="Phobius"/>
    </source>
</evidence>
<dbReference type="Proteomes" id="UP000199208">
    <property type="component" value="Unassembled WGS sequence"/>
</dbReference>
<sequence length="179" mass="18772">MQTQVQTQVQTKLKRTVILSMFIALCFVGTMIKLPSPTGTVALDALPAFLAASLLGPVPGAITGLLGHLMTAASAGFPLTLPIHLLIGVQMAVIVSIYGFLFKNVNRVLAVIIAILLNGIGAPAVLMLLPGFGAAFFAAMVLPLSIGSLINILLAYMVHLALEKSRAVIKVTSVMHSEQ</sequence>
<dbReference type="GO" id="GO:0022857">
    <property type="term" value="F:transmembrane transporter activity"/>
    <property type="evidence" value="ECO:0007669"/>
    <property type="project" value="InterPro"/>
</dbReference>
<keyword evidence="1" id="KW-0472">Membrane</keyword>
<reference evidence="2 3" key="1">
    <citation type="submission" date="2016-10" db="EMBL/GenBank/DDBJ databases">
        <authorList>
            <person name="de Groot N.N."/>
        </authorList>
    </citation>
    <scope>NUCLEOTIDE SEQUENCE [LARGE SCALE GENOMIC DNA]</scope>
    <source>
        <strain evidence="2 3">DSM 2784</strain>
    </source>
</reference>
<accession>A0A1G5RY14</accession>
<feature type="transmembrane region" description="Helical" evidence="1">
    <location>
        <begin position="16"/>
        <end position="34"/>
    </location>
</feature>
<dbReference type="EMBL" id="FMWL01000005">
    <property type="protein sequence ID" value="SCZ78748.1"/>
    <property type="molecule type" value="Genomic_DNA"/>
</dbReference>
<dbReference type="InterPro" id="IPR024529">
    <property type="entry name" value="ECF_trnsprt_substrate-spec"/>
</dbReference>
<dbReference type="AlphaFoldDB" id="A0A1G5RY14"/>
<feature type="transmembrane region" description="Helical" evidence="1">
    <location>
        <begin position="81"/>
        <end position="101"/>
    </location>
</feature>
<dbReference type="Pfam" id="PF12822">
    <property type="entry name" value="ECF_trnsprt"/>
    <property type="match status" value="1"/>
</dbReference>
<gene>
    <name evidence="2" type="ORF">SAMN03080599_01414</name>
</gene>
<dbReference type="STRING" id="1120920.SAMN03080599_01414"/>
<protein>
    <submittedName>
        <fullName evidence="2">Alpha-ribazole transporter</fullName>
    </submittedName>
</protein>
<organism evidence="2 3">
    <name type="scientific">Acidaminobacter hydrogenoformans DSM 2784</name>
    <dbReference type="NCBI Taxonomy" id="1120920"/>
    <lineage>
        <taxon>Bacteria</taxon>
        <taxon>Bacillati</taxon>
        <taxon>Bacillota</taxon>
        <taxon>Clostridia</taxon>
        <taxon>Peptostreptococcales</taxon>
        <taxon>Acidaminobacteraceae</taxon>
        <taxon>Acidaminobacter</taxon>
    </lineage>
</organism>
<keyword evidence="3" id="KW-1185">Reference proteome</keyword>
<keyword evidence="1" id="KW-0812">Transmembrane</keyword>
<keyword evidence="1" id="KW-1133">Transmembrane helix</keyword>
<feature type="transmembrane region" description="Helical" evidence="1">
    <location>
        <begin position="135"/>
        <end position="156"/>
    </location>
</feature>
<evidence type="ECO:0000313" key="3">
    <source>
        <dbReference type="Proteomes" id="UP000199208"/>
    </source>
</evidence>